<gene>
    <name evidence="1" type="ORF">GN958_ATG02177</name>
</gene>
<evidence type="ECO:0000313" key="2">
    <source>
        <dbReference type="Proteomes" id="UP000704712"/>
    </source>
</evidence>
<sequence>MHEDPTKVYHVNSMEKAHDSIYAFDVLNMLLTKVHQYKSGLNSEYVWSTFTHNTKPQQANGSD</sequence>
<reference evidence="1" key="1">
    <citation type="submission" date="2020-03" db="EMBL/GenBank/DDBJ databases">
        <title>Hybrid Assembly of Korean Phytophthora infestans isolates.</title>
        <authorList>
            <person name="Prokchorchik M."/>
            <person name="Lee Y."/>
            <person name="Seo J."/>
            <person name="Cho J.-H."/>
            <person name="Park Y.-E."/>
            <person name="Jang D.-C."/>
            <person name="Im J.-S."/>
            <person name="Choi J.-G."/>
            <person name="Park H.-J."/>
            <person name="Lee G.-B."/>
            <person name="Lee Y.-G."/>
            <person name="Hong S.-Y."/>
            <person name="Cho K."/>
            <person name="Sohn K.H."/>
        </authorList>
    </citation>
    <scope>NUCLEOTIDE SEQUENCE</scope>
    <source>
        <strain evidence="1">KR_2_A2</strain>
    </source>
</reference>
<dbReference type="Proteomes" id="UP000704712">
    <property type="component" value="Unassembled WGS sequence"/>
</dbReference>
<dbReference type="EMBL" id="JAACNO010000255">
    <property type="protein sequence ID" value="KAF4148622.1"/>
    <property type="molecule type" value="Genomic_DNA"/>
</dbReference>
<accession>A0A8S9VB63</accession>
<dbReference type="AlphaFoldDB" id="A0A8S9VB63"/>
<evidence type="ECO:0000313" key="1">
    <source>
        <dbReference type="EMBL" id="KAF4148622.1"/>
    </source>
</evidence>
<protein>
    <submittedName>
        <fullName evidence="1">Uncharacterized protein</fullName>
    </submittedName>
</protein>
<comment type="caution">
    <text evidence="1">The sequence shown here is derived from an EMBL/GenBank/DDBJ whole genome shotgun (WGS) entry which is preliminary data.</text>
</comment>
<name>A0A8S9VB63_PHYIN</name>
<organism evidence="1 2">
    <name type="scientific">Phytophthora infestans</name>
    <name type="common">Potato late blight agent</name>
    <name type="synonym">Botrytis infestans</name>
    <dbReference type="NCBI Taxonomy" id="4787"/>
    <lineage>
        <taxon>Eukaryota</taxon>
        <taxon>Sar</taxon>
        <taxon>Stramenopiles</taxon>
        <taxon>Oomycota</taxon>
        <taxon>Peronosporomycetes</taxon>
        <taxon>Peronosporales</taxon>
        <taxon>Peronosporaceae</taxon>
        <taxon>Phytophthora</taxon>
    </lineage>
</organism>
<proteinExistence type="predicted"/>